<evidence type="ECO:0000256" key="7">
    <source>
        <dbReference type="PIRSR" id="PIRSR000183-2"/>
    </source>
</evidence>
<dbReference type="Gene3D" id="3.40.50.720">
    <property type="entry name" value="NAD(P)-binding Rossmann-like Domain"/>
    <property type="match status" value="2"/>
</dbReference>
<feature type="binding site" evidence="8">
    <location>
        <position position="218"/>
    </location>
    <ligand>
        <name>NAD(+)</name>
        <dbReference type="ChEBI" id="CHEBI:57540"/>
    </ligand>
</feature>
<sequence length="380" mass="39288">MNIGVPKEVKTHEYRVAATPGTVHALVARGHEVSVESQAGVGSGFSDDEYAAQGATIVGSAAEAWAQDLVLKVKEPTSQEYGFLRDNLLFTYLHLAADRPLTEALLEAGTAAVAYETVQLPSGALPLLTPMSEVAGRMAAQVGAHYLGKFLGGRGLLLGGVPGVQAGEVVILGGGVVGTNAAKIAAGLGARVTILDINHTRLAYLDDVFGRGLQTLASTPANIAEMVRRADLLVGAVLIPGARAPHLVTRDMISTMKPGSVIVDVAVDQGGCIETIHPTTHDDPTFVVDGVVHYGVANMPGAVPNTSTTALSNQTLRYALALAENGTEALQGDPALLQGLNTYKGKLTYRAVGDAFGLETVPPSVALSEPVQMAGSGTWV</sequence>
<dbReference type="SUPFAM" id="SSF52283">
    <property type="entry name" value="Formate/glycerate dehydrogenase catalytic domain-like"/>
    <property type="match status" value="1"/>
</dbReference>
<dbReference type="PANTHER" id="PTHR42795">
    <property type="entry name" value="ALANINE DEHYDROGENASE"/>
    <property type="match status" value="1"/>
</dbReference>
<dbReference type="PANTHER" id="PTHR42795:SF1">
    <property type="entry name" value="ALANINE DEHYDROGENASE"/>
    <property type="match status" value="1"/>
</dbReference>
<proteinExistence type="inferred from homology"/>
<dbReference type="InterPro" id="IPR007886">
    <property type="entry name" value="AlaDH/PNT_N"/>
</dbReference>
<evidence type="ECO:0000256" key="3">
    <source>
        <dbReference type="ARBA" id="ARBA00023002"/>
    </source>
</evidence>
<protein>
    <recommendedName>
        <fullName evidence="2 5">Alanine dehydrogenase</fullName>
        <ecNumber evidence="2 5">1.4.1.1</ecNumber>
    </recommendedName>
</protein>
<feature type="binding site" evidence="8">
    <location>
        <begin position="237"/>
        <end position="238"/>
    </location>
    <ligand>
        <name>NAD(+)</name>
        <dbReference type="ChEBI" id="CHEBI:57540"/>
    </ligand>
</feature>
<dbReference type="AlphaFoldDB" id="A0A6J4V7P5"/>
<name>A0A6J4V7P5_9DEIN</name>
<evidence type="ECO:0000259" key="10">
    <source>
        <dbReference type="SMART" id="SM01003"/>
    </source>
</evidence>
<dbReference type="FunFam" id="3.40.50.720:FF:000049">
    <property type="entry name" value="Alanine dehydrogenase"/>
    <property type="match status" value="1"/>
</dbReference>
<keyword evidence="8" id="KW-0547">Nucleotide-binding</keyword>
<evidence type="ECO:0000313" key="11">
    <source>
        <dbReference type="EMBL" id="CAA9567742.1"/>
    </source>
</evidence>
<dbReference type="PROSITE" id="PS00837">
    <property type="entry name" value="ALADH_PNT_2"/>
    <property type="match status" value="1"/>
</dbReference>
<feature type="binding site" evidence="8">
    <location>
        <begin position="265"/>
        <end position="268"/>
    </location>
    <ligand>
        <name>NAD(+)</name>
        <dbReference type="ChEBI" id="CHEBI:57540"/>
    </ligand>
</feature>
<dbReference type="PIRSF" id="PIRSF000183">
    <property type="entry name" value="Alanine_dh"/>
    <property type="match status" value="1"/>
</dbReference>
<dbReference type="NCBIfam" id="TIGR00518">
    <property type="entry name" value="alaDH"/>
    <property type="match status" value="1"/>
</dbReference>
<dbReference type="SUPFAM" id="SSF51735">
    <property type="entry name" value="NAD(P)-binding Rossmann-fold domains"/>
    <property type="match status" value="1"/>
</dbReference>
<dbReference type="EC" id="1.4.1.1" evidence="2 5"/>
<feature type="active site" description="Proton donor/acceptor" evidence="6">
    <location>
        <position position="94"/>
    </location>
</feature>
<feature type="domain" description="Alanine dehydrogenase/pyridine nucleotide transhydrogenase NAD(H)-binding" evidence="9">
    <location>
        <begin position="147"/>
        <end position="295"/>
    </location>
</feature>
<comment type="similarity">
    <text evidence="1 5">Belongs to the AlaDH/PNT family.</text>
</comment>
<evidence type="ECO:0000259" key="9">
    <source>
        <dbReference type="SMART" id="SM01002"/>
    </source>
</evidence>
<keyword evidence="3 5" id="KW-0560">Oxidoreductase</keyword>
<dbReference type="GO" id="GO:0005886">
    <property type="term" value="C:plasma membrane"/>
    <property type="evidence" value="ECO:0007669"/>
    <property type="project" value="TreeGrafter"/>
</dbReference>
<feature type="domain" description="Alanine dehydrogenase/pyridine nucleotide transhydrogenase N-terminal" evidence="10">
    <location>
        <begin position="4"/>
        <end position="135"/>
    </location>
</feature>
<dbReference type="InterPro" id="IPR036291">
    <property type="entry name" value="NAD(P)-bd_dom_sf"/>
</dbReference>
<keyword evidence="4 5" id="KW-0520">NAD</keyword>
<evidence type="ECO:0000256" key="8">
    <source>
        <dbReference type="PIRSR" id="PIRSR000183-3"/>
    </source>
</evidence>
<evidence type="ECO:0000256" key="6">
    <source>
        <dbReference type="PIRSR" id="PIRSR000183-1"/>
    </source>
</evidence>
<dbReference type="EMBL" id="CADCWP010000090">
    <property type="protein sequence ID" value="CAA9567742.1"/>
    <property type="molecule type" value="Genomic_DNA"/>
</dbReference>
<dbReference type="InterPro" id="IPR008141">
    <property type="entry name" value="Ala_DH"/>
</dbReference>
<feature type="active site" description="Proton donor/acceptor" evidence="6">
    <location>
        <position position="268"/>
    </location>
</feature>
<dbReference type="GO" id="GO:0000166">
    <property type="term" value="F:nucleotide binding"/>
    <property type="evidence" value="ECO:0007669"/>
    <property type="project" value="UniProtKB-KW"/>
</dbReference>
<comment type="catalytic activity">
    <reaction evidence="5">
        <text>L-alanine + NAD(+) + H2O = pyruvate + NH4(+) + NADH + H(+)</text>
        <dbReference type="Rhea" id="RHEA:18405"/>
        <dbReference type="ChEBI" id="CHEBI:15361"/>
        <dbReference type="ChEBI" id="CHEBI:15377"/>
        <dbReference type="ChEBI" id="CHEBI:15378"/>
        <dbReference type="ChEBI" id="CHEBI:28938"/>
        <dbReference type="ChEBI" id="CHEBI:57540"/>
        <dbReference type="ChEBI" id="CHEBI:57945"/>
        <dbReference type="ChEBI" id="CHEBI:57972"/>
        <dbReference type="EC" id="1.4.1.1"/>
    </reaction>
</comment>
<evidence type="ECO:0000256" key="4">
    <source>
        <dbReference type="ARBA" id="ARBA00023027"/>
    </source>
</evidence>
<evidence type="ECO:0000256" key="5">
    <source>
        <dbReference type="PIRNR" id="PIRNR000183"/>
    </source>
</evidence>
<feature type="binding site" evidence="8">
    <location>
        <position position="132"/>
    </location>
    <ligand>
        <name>NAD(+)</name>
        <dbReference type="ChEBI" id="CHEBI:57540"/>
    </ligand>
</feature>
<dbReference type="GO" id="GO:0000286">
    <property type="term" value="F:alanine dehydrogenase activity"/>
    <property type="evidence" value="ECO:0007669"/>
    <property type="project" value="UniProtKB-UniRule"/>
</dbReference>
<evidence type="ECO:0000256" key="2">
    <source>
        <dbReference type="ARBA" id="ARBA00012897"/>
    </source>
</evidence>
<feature type="binding site" evidence="8">
    <location>
        <position position="201"/>
    </location>
    <ligand>
        <name>NAD(+)</name>
        <dbReference type="ChEBI" id="CHEBI:57540"/>
    </ligand>
</feature>
<accession>A0A6J4V7P5</accession>
<feature type="binding site" evidence="7">
    <location>
        <position position="15"/>
    </location>
    <ligand>
        <name>substrate</name>
    </ligand>
</feature>
<dbReference type="GO" id="GO:0042853">
    <property type="term" value="P:L-alanine catabolic process"/>
    <property type="evidence" value="ECO:0007669"/>
    <property type="project" value="InterPro"/>
</dbReference>
<feature type="binding site" evidence="8">
    <location>
        <position position="196"/>
    </location>
    <ligand>
        <name>NAD(+)</name>
        <dbReference type="ChEBI" id="CHEBI:57540"/>
    </ligand>
</feature>
<feature type="binding site" evidence="7">
    <location>
        <position position="74"/>
    </location>
    <ligand>
        <name>substrate</name>
    </ligand>
</feature>
<gene>
    <name evidence="11" type="ORF">AVDCRST_MAG86-1342</name>
</gene>
<reference evidence="11" key="1">
    <citation type="submission" date="2020-02" db="EMBL/GenBank/DDBJ databases">
        <authorList>
            <person name="Meier V. D."/>
        </authorList>
    </citation>
    <scope>NUCLEOTIDE SEQUENCE</scope>
    <source>
        <strain evidence="11">AVDCRST_MAG86</strain>
    </source>
</reference>
<dbReference type="InterPro" id="IPR008143">
    <property type="entry name" value="Ala_DH/PNT_CS2"/>
</dbReference>
<organism evidence="11">
    <name type="scientific">uncultured Truepera sp</name>
    <dbReference type="NCBI Taxonomy" id="543023"/>
    <lineage>
        <taxon>Bacteria</taxon>
        <taxon>Thermotogati</taxon>
        <taxon>Deinococcota</taxon>
        <taxon>Deinococci</taxon>
        <taxon>Trueperales</taxon>
        <taxon>Trueperaceae</taxon>
        <taxon>Truepera</taxon>
        <taxon>environmental samples</taxon>
    </lineage>
</organism>
<dbReference type="InterPro" id="IPR007698">
    <property type="entry name" value="AlaDH/PNT_NAD(H)-bd"/>
</dbReference>
<feature type="binding site" evidence="8">
    <location>
        <begin position="296"/>
        <end position="299"/>
    </location>
    <ligand>
        <name>NAD(+)</name>
        <dbReference type="ChEBI" id="CHEBI:57540"/>
    </ligand>
</feature>
<dbReference type="Pfam" id="PF01262">
    <property type="entry name" value="AlaDh_PNT_C"/>
    <property type="match status" value="1"/>
</dbReference>
<dbReference type="SMART" id="SM01003">
    <property type="entry name" value="AlaDh_PNT_N"/>
    <property type="match status" value="1"/>
</dbReference>
<dbReference type="Pfam" id="PF05222">
    <property type="entry name" value="AlaDh_PNT_N"/>
    <property type="match status" value="1"/>
</dbReference>
<dbReference type="CDD" id="cd05305">
    <property type="entry name" value="L-AlaDH"/>
    <property type="match status" value="1"/>
</dbReference>
<evidence type="ECO:0000256" key="1">
    <source>
        <dbReference type="ARBA" id="ARBA00005689"/>
    </source>
</evidence>
<dbReference type="SMART" id="SM01002">
    <property type="entry name" value="AlaDh_PNT_C"/>
    <property type="match status" value="1"/>
</dbReference>